<sequence>MFYKSLITFASLAAILFRAEPCMGEDHPETPITLLEETISQYAPIVADTFSVVDNNDLVVVHEGTRDDRGTIQAAWNAAAGNRGAVLMKEPLRPRGQLTLRSDLHVQWLHGAYTYFDGFSRTGSLIQNLDPDSSSPRSIVSNITLENPQLDGSFYPSPVELEVLSSTSNTVTFRANASAVDGFYVGLCLEDTGGANGGGLRIVTHYDGSTRTATHSTPWSRNPPAGTRILAGWNDNLIGVAAGAGHLRIIGGSMRNLAAEKMVPSGTGGKGVSGEQGVVDLNVIGTSFDGVHNPLFAQGVEGTFANGERKRAVVRWENIYAKNGGSLLTAAGINSTADPDGDTNDSVIIANNIKYENFGHSPHRIVRGDRQKSGIINFLEAQNVSISNVRGRNDPSYPSTSPGYPTDYRTRVGYGLTGSVGAMIWGWGRNLSINSFVHHGKVDNVVVVRRGRALGDDAGPTGAPQNCFNWSFKGIEHHGVINEYIVRIDPNPSLRVAADELTGEMEIAVDGNVLTGGLIDPSMAAFANLTLTLTDRVGGKTVIGTPQQILAVGNTFASYSAGLTDLRLK</sequence>
<name>A0A859R405_9HYPH</name>
<accession>A0A859R405</accession>
<dbReference type="RefSeq" id="WP_180942552.1">
    <property type="nucleotide sequence ID" value="NZ_CP041241.1"/>
</dbReference>
<reference evidence="1 2" key="1">
    <citation type="submission" date="2019-06" db="EMBL/GenBank/DDBJ databases">
        <title>Complete genome sequence of Ensifer mexicanus ITTG R7 isolated from nodules of Acacia angustissima (Mill.) Kuntze.</title>
        <authorList>
            <person name="Rincon-Rosales R."/>
            <person name="Rogel M.A."/>
            <person name="Guerrero G."/>
            <person name="Rincon-Molina C.I."/>
            <person name="Lopez-Lopez A."/>
            <person name="Martinez-Romero E."/>
        </authorList>
    </citation>
    <scope>NUCLEOTIDE SEQUENCE [LARGE SCALE GENOMIC DNA]</scope>
    <source>
        <strain evidence="1 2">ITTG R7</strain>
        <plasmid evidence="2">pemeittgr7c</plasmid>
    </source>
</reference>
<dbReference type="Proteomes" id="UP000510721">
    <property type="component" value="Plasmid pEmeITTGR7c"/>
</dbReference>
<proteinExistence type="predicted"/>
<evidence type="ECO:0000313" key="2">
    <source>
        <dbReference type="Proteomes" id="UP000510721"/>
    </source>
</evidence>
<organism evidence="1 2">
    <name type="scientific">Sinorhizobium mexicanum</name>
    <dbReference type="NCBI Taxonomy" id="375549"/>
    <lineage>
        <taxon>Bacteria</taxon>
        <taxon>Pseudomonadati</taxon>
        <taxon>Pseudomonadota</taxon>
        <taxon>Alphaproteobacteria</taxon>
        <taxon>Hyphomicrobiales</taxon>
        <taxon>Rhizobiaceae</taxon>
        <taxon>Sinorhizobium/Ensifer group</taxon>
        <taxon>Sinorhizobium</taxon>
    </lineage>
</organism>
<geneLocation type="plasmid" evidence="2">
    <name>pemeittgr7c</name>
</geneLocation>
<protein>
    <submittedName>
        <fullName evidence="1">Uncharacterized protein</fullName>
    </submittedName>
</protein>
<gene>
    <name evidence="1" type="ORF">FKV68_30600</name>
</gene>
<evidence type="ECO:0000313" key="1">
    <source>
        <dbReference type="EMBL" id="QLL65651.1"/>
    </source>
</evidence>
<keyword evidence="1" id="KW-0614">Plasmid</keyword>
<dbReference type="EMBL" id="CP041241">
    <property type="protein sequence ID" value="QLL65651.1"/>
    <property type="molecule type" value="Genomic_DNA"/>
</dbReference>
<dbReference type="KEGG" id="emx:FKV68_30600"/>
<dbReference type="AlphaFoldDB" id="A0A859R405"/>
<keyword evidence="2" id="KW-1185">Reference proteome</keyword>